<organism evidence="2 3">
    <name type="scientific">Calocera cornea HHB12733</name>
    <dbReference type="NCBI Taxonomy" id="1353952"/>
    <lineage>
        <taxon>Eukaryota</taxon>
        <taxon>Fungi</taxon>
        <taxon>Dikarya</taxon>
        <taxon>Basidiomycota</taxon>
        <taxon>Agaricomycotina</taxon>
        <taxon>Dacrymycetes</taxon>
        <taxon>Dacrymycetales</taxon>
        <taxon>Dacrymycetaceae</taxon>
        <taxon>Calocera</taxon>
    </lineage>
</organism>
<dbReference type="InParanoid" id="A0A165E3Q3"/>
<feature type="region of interest" description="Disordered" evidence="1">
    <location>
        <begin position="1"/>
        <end position="30"/>
    </location>
</feature>
<gene>
    <name evidence="2" type="ORF">CALCODRAFT_485874</name>
</gene>
<dbReference type="EMBL" id="KV424023">
    <property type="protein sequence ID" value="KZT54035.1"/>
    <property type="molecule type" value="Genomic_DNA"/>
</dbReference>
<sequence length="102" mass="11556">MDSDLVTQLQYSAKEGQERQDEETSGTTQTATLHIVTVKEDEKAEIETTSTSDIVKAAEEPKCARCGRRKAHMTEFGERSKFESWRRFPTCVDCANGFMFVL</sequence>
<keyword evidence="3" id="KW-1185">Reference proteome</keyword>
<evidence type="ECO:0000256" key="1">
    <source>
        <dbReference type="SAM" id="MobiDB-lite"/>
    </source>
</evidence>
<proteinExistence type="predicted"/>
<dbReference type="Proteomes" id="UP000076842">
    <property type="component" value="Unassembled WGS sequence"/>
</dbReference>
<feature type="compositionally biased region" description="Polar residues" evidence="1">
    <location>
        <begin position="1"/>
        <end position="11"/>
    </location>
</feature>
<protein>
    <submittedName>
        <fullName evidence="2">Uncharacterized protein</fullName>
    </submittedName>
</protein>
<accession>A0A165E3Q3</accession>
<dbReference type="SUPFAM" id="SSF57783">
    <property type="entry name" value="Zinc beta-ribbon"/>
    <property type="match status" value="1"/>
</dbReference>
<reference evidence="2 3" key="1">
    <citation type="journal article" date="2016" name="Mol. Biol. Evol.">
        <title>Comparative Genomics of Early-Diverging Mushroom-Forming Fungi Provides Insights into the Origins of Lignocellulose Decay Capabilities.</title>
        <authorList>
            <person name="Nagy L.G."/>
            <person name="Riley R."/>
            <person name="Tritt A."/>
            <person name="Adam C."/>
            <person name="Daum C."/>
            <person name="Floudas D."/>
            <person name="Sun H."/>
            <person name="Yadav J.S."/>
            <person name="Pangilinan J."/>
            <person name="Larsson K.H."/>
            <person name="Matsuura K."/>
            <person name="Barry K."/>
            <person name="Labutti K."/>
            <person name="Kuo R."/>
            <person name="Ohm R.A."/>
            <person name="Bhattacharya S.S."/>
            <person name="Shirouzu T."/>
            <person name="Yoshinaga Y."/>
            <person name="Martin F.M."/>
            <person name="Grigoriev I.V."/>
            <person name="Hibbett D.S."/>
        </authorList>
    </citation>
    <scope>NUCLEOTIDE SEQUENCE [LARGE SCALE GENOMIC DNA]</scope>
    <source>
        <strain evidence="2 3">HHB12733</strain>
    </source>
</reference>
<dbReference type="AlphaFoldDB" id="A0A165E3Q3"/>
<evidence type="ECO:0000313" key="2">
    <source>
        <dbReference type="EMBL" id="KZT54035.1"/>
    </source>
</evidence>
<name>A0A165E3Q3_9BASI</name>
<evidence type="ECO:0000313" key="3">
    <source>
        <dbReference type="Proteomes" id="UP000076842"/>
    </source>
</evidence>